<sequence>MNRKSSSALPPQPPLAQETQPVRFVLEPRARGERSGAMPVPLFLAAAPSSQGLEWRYG</sequence>
<evidence type="ECO:0000313" key="2">
    <source>
        <dbReference type="EMBL" id="WXA94924.1"/>
    </source>
</evidence>
<accession>A0ABZ2KA21</accession>
<dbReference type="RefSeq" id="WP_394845532.1">
    <property type="nucleotide sequence ID" value="NZ_CP089982.1"/>
</dbReference>
<proteinExistence type="predicted"/>
<evidence type="ECO:0000256" key="1">
    <source>
        <dbReference type="SAM" id="MobiDB-lite"/>
    </source>
</evidence>
<name>A0ABZ2KA21_9BACT</name>
<gene>
    <name evidence="2" type="ORF">LZC95_51945</name>
</gene>
<dbReference type="EMBL" id="CP089982">
    <property type="protein sequence ID" value="WXA94924.1"/>
    <property type="molecule type" value="Genomic_DNA"/>
</dbReference>
<protein>
    <submittedName>
        <fullName evidence="2">Uncharacterized protein</fullName>
    </submittedName>
</protein>
<organism evidence="2 3">
    <name type="scientific">Pendulispora brunnea</name>
    <dbReference type="NCBI Taxonomy" id="2905690"/>
    <lineage>
        <taxon>Bacteria</taxon>
        <taxon>Pseudomonadati</taxon>
        <taxon>Myxococcota</taxon>
        <taxon>Myxococcia</taxon>
        <taxon>Myxococcales</taxon>
        <taxon>Sorangiineae</taxon>
        <taxon>Pendulisporaceae</taxon>
        <taxon>Pendulispora</taxon>
    </lineage>
</organism>
<evidence type="ECO:0000313" key="3">
    <source>
        <dbReference type="Proteomes" id="UP001379533"/>
    </source>
</evidence>
<dbReference type="Proteomes" id="UP001379533">
    <property type="component" value="Chromosome"/>
</dbReference>
<keyword evidence="3" id="KW-1185">Reference proteome</keyword>
<feature type="region of interest" description="Disordered" evidence="1">
    <location>
        <begin position="1"/>
        <end position="22"/>
    </location>
</feature>
<reference evidence="2 3" key="1">
    <citation type="submission" date="2021-12" db="EMBL/GenBank/DDBJ databases">
        <title>Discovery of the Pendulisporaceae a myxobacterial family with distinct sporulation behavior and unique specialized metabolism.</title>
        <authorList>
            <person name="Garcia R."/>
            <person name="Popoff A."/>
            <person name="Bader C.D."/>
            <person name="Loehr J."/>
            <person name="Walesch S."/>
            <person name="Walt C."/>
            <person name="Boldt J."/>
            <person name="Bunk B."/>
            <person name="Haeckl F.J.F.P.J."/>
            <person name="Gunesch A.P."/>
            <person name="Birkelbach J."/>
            <person name="Nuebel U."/>
            <person name="Pietschmann T."/>
            <person name="Bach T."/>
            <person name="Mueller R."/>
        </authorList>
    </citation>
    <scope>NUCLEOTIDE SEQUENCE [LARGE SCALE GENOMIC DNA]</scope>
    <source>
        <strain evidence="2 3">MSr12523</strain>
    </source>
</reference>